<keyword evidence="2" id="KW-1185">Reference proteome</keyword>
<dbReference type="EMBL" id="WVHS01000001">
    <property type="protein sequence ID" value="MXV14229.1"/>
    <property type="molecule type" value="Genomic_DNA"/>
</dbReference>
<name>A0A7K1XTZ2_9SPHI</name>
<evidence type="ECO:0000313" key="1">
    <source>
        <dbReference type="EMBL" id="MXV14229.1"/>
    </source>
</evidence>
<protein>
    <submittedName>
        <fullName evidence="1">Uncharacterized protein</fullName>
    </submittedName>
</protein>
<sequence length="78" mass="9027">MNPFVVPIEEIRIFKTNIRYKKDLQAIAKLFAATGCAMRWNVDLKEPDRILRVERCHLASCELIALIQQAGFSCEEIF</sequence>
<gene>
    <name evidence="1" type="ORF">GS398_02880</name>
</gene>
<evidence type="ECO:0000313" key="2">
    <source>
        <dbReference type="Proteomes" id="UP000451233"/>
    </source>
</evidence>
<accession>A0A7K1XTZ2</accession>
<dbReference type="RefSeq" id="WP_160905215.1">
    <property type="nucleotide sequence ID" value="NZ_WVHS01000001.1"/>
</dbReference>
<dbReference type="AlphaFoldDB" id="A0A7K1XTZ2"/>
<organism evidence="1 2">
    <name type="scientific">Hufsiella ginkgonis</name>
    <dbReference type="NCBI Taxonomy" id="2695274"/>
    <lineage>
        <taxon>Bacteria</taxon>
        <taxon>Pseudomonadati</taxon>
        <taxon>Bacteroidota</taxon>
        <taxon>Sphingobacteriia</taxon>
        <taxon>Sphingobacteriales</taxon>
        <taxon>Sphingobacteriaceae</taxon>
        <taxon>Hufsiella</taxon>
    </lineage>
</organism>
<comment type="caution">
    <text evidence="1">The sequence shown here is derived from an EMBL/GenBank/DDBJ whole genome shotgun (WGS) entry which is preliminary data.</text>
</comment>
<proteinExistence type="predicted"/>
<dbReference type="Proteomes" id="UP000451233">
    <property type="component" value="Unassembled WGS sequence"/>
</dbReference>
<reference evidence="1 2" key="1">
    <citation type="submission" date="2019-11" db="EMBL/GenBank/DDBJ databases">
        <title>Pedobacter sp. HMF7056 Genome sequencing and assembly.</title>
        <authorList>
            <person name="Kang H."/>
            <person name="Kim H."/>
            <person name="Joh K."/>
        </authorList>
    </citation>
    <scope>NUCLEOTIDE SEQUENCE [LARGE SCALE GENOMIC DNA]</scope>
    <source>
        <strain evidence="1 2">HMF7056</strain>
    </source>
</reference>